<dbReference type="InterPro" id="IPR002347">
    <property type="entry name" value="SDR_fam"/>
</dbReference>
<dbReference type="Gene3D" id="3.40.50.720">
    <property type="entry name" value="NAD(P)-binding Rossmann-like Domain"/>
    <property type="match status" value="1"/>
</dbReference>
<dbReference type="PANTHER" id="PTHR43658">
    <property type="entry name" value="SHORT-CHAIN DEHYDROGENASE/REDUCTASE"/>
    <property type="match status" value="1"/>
</dbReference>
<dbReference type="SUPFAM" id="SSF51735">
    <property type="entry name" value="NAD(P)-binding Rossmann-fold domains"/>
    <property type="match status" value="1"/>
</dbReference>
<dbReference type="RefSeq" id="WP_206256444.1">
    <property type="nucleotide sequence ID" value="NZ_CP071060.1"/>
</dbReference>
<evidence type="ECO:0000256" key="1">
    <source>
        <dbReference type="ARBA" id="ARBA00023002"/>
    </source>
</evidence>
<protein>
    <submittedName>
        <fullName evidence="3">SDR family NAD(P)-dependent oxidoreductase</fullName>
    </submittedName>
</protein>
<keyword evidence="1" id="KW-0560">Oxidoreductase</keyword>
<dbReference type="Proteomes" id="UP000663570">
    <property type="component" value="Chromosome"/>
</dbReference>
<gene>
    <name evidence="3" type="ORF">JY500_08965</name>
</gene>
<proteinExistence type="inferred from homology"/>
<dbReference type="PROSITE" id="PS00061">
    <property type="entry name" value="ADH_SHORT"/>
    <property type="match status" value="1"/>
</dbReference>
<dbReference type="InterPro" id="IPR020904">
    <property type="entry name" value="Sc_DH/Rdtase_CS"/>
</dbReference>
<reference evidence="3 4" key="1">
    <citation type="submission" date="2021-02" db="EMBL/GenBank/DDBJ databases">
        <title>Niveibacterium changnyeongensis HC41.</title>
        <authorList>
            <person name="Kang M."/>
        </authorList>
    </citation>
    <scope>NUCLEOTIDE SEQUENCE [LARGE SCALE GENOMIC DNA]</scope>
    <source>
        <strain evidence="3 4">HC41</strain>
    </source>
</reference>
<dbReference type="PRINTS" id="PR00080">
    <property type="entry name" value="SDRFAMILY"/>
</dbReference>
<dbReference type="PANTHER" id="PTHR43658:SF8">
    <property type="entry name" value="17-BETA-HYDROXYSTEROID DEHYDROGENASE 14-RELATED"/>
    <property type="match status" value="1"/>
</dbReference>
<dbReference type="InterPro" id="IPR036291">
    <property type="entry name" value="NAD(P)-bd_dom_sf"/>
</dbReference>
<evidence type="ECO:0000313" key="4">
    <source>
        <dbReference type="Proteomes" id="UP000663570"/>
    </source>
</evidence>
<evidence type="ECO:0000313" key="3">
    <source>
        <dbReference type="EMBL" id="QSI79173.1"/>
    </source>
</evidence>
<name>A0ABX7MD06_9RHOO</name>
<dbReference type="Pfam" id="PF00106">
    <property type="entry name" value="adh_short"/>
    <property type="match status" value="1"/>
</dbReference>
<sequence length="249" mass="25473">MQLAGNVFVVTGAASGLGAAVAQAFAAAGGKVVGIDLRAPEVLPEGLAAFEQADVCDADAMQAALARAAELGPLRGAVHCAGIAPAARVVGREGPHDLALFRKVIEVNLIGSFNLARLAADAMSKNEPLADGERGVIVMTASVAAFDGQIGQAAYTASKAGVAGMTLPIARELARFGVRVVTIAPGIMQTPMMAGMSQEVQDALGAAVPYPPRLGRPDEYAALARHIVENVYLNGEVIRLDGAIRLAPK</sequence>
<dbReference type="EMBL" id="CP071060">
    <property type="protein sequence ID" value="QSI79173.1"/>
    <property type="molecule type" value="Genomic_DNA"/>
</dbReference>
<dbReference type="PRINTS" id="PR00081">
    <property type="entry name" value="GDHRDH"/>
</dbReference>
<evidence type="ECO:0000256" key="2">
    <source>
        <dbReference type="RuleBase" id="RU000363"/>
    </source>
</evidence>
<comment type="similarity">
    <text evidence="2">Belongs to the short-chain dehydrogenases/reductases (SDR) family.</text>
</comment>
<keyword evidence="4" id="KW-1185">Reference proteome</keyword>
<accession>A0ABX7MD06</accession>
<organism evidence="3 4">
    <name type="scientific">Niveibacterium microcysteis</name>
    <dbReference type="NCBI Taxonomy" id="2811415"/>
    <lineage>
        <taxon>Bacteria</taxon>
        <taxon>Pseudomonadati</taxon>
        <taxon>Pseudomonadota</taxon>
        <taxon>Betaproteobacteria</taxon>
        <taxon>Rhodocyclales</taxon>
        <taxon>Rhodocyclaceae</taxon>
        <taxon>Niveibacterium</taxon>
    </lineage>
</organism>